<feature type="region of interest" description="Disordered" evidence="2">
    <location>
        <begin position="1166"/>
        <end position="1185"/>
    </location>
</feature>
<dbReference type="STRING" id="77586.A0A0D9X8N4"/>
<feature type="coiled-coil region" evidence="1">
    <location>
        <begin position="1062"/>
        <end position="1097"/>
    </location>
</feature>
<dbReference type="Pfam" id="PF24758">
    <property type="entry name" value="LRR_At5g56370"/>
    <property type="match status" value="2"/>
</dbReference>
<dbReference type="PROSITE" id="PS50181">
    <property type="entry name" value="FBOX"/>
    <property type="match status" value="3"/>
</dbReference>
<evidence type="ECO:0000313" key="5">
    <source>
        <dbReference type="Proteomes" id="UP000032180"/>
    </source>
</evidence>
<dbReference type="InterPro" id="IPR050232">
    <property type="entry name" value="FBL13/AtMIF1-like"/>
</dbReference>
<feature type="coiled-coil region" evidence="1">
    <location>
        <begin position="161"/>
        <end position="188"/>
    </location>
</feature>
<dbReference type="InterPro" id="IPR001810">
    <property type="entry name" value="F-box_dom"/>
</dbReference>
<dbReference type="InterPro" id="IPR032675">
    <property type="entry name" value="LRR_dom_sf"/>
</dbReference>
<evidence type="ECO:0000256" key="1">
    <source>
        <dbReference type="SAM" id="Coils"/>
    </source>
</evidence>
<feature type="domain" description="F-box" evidence="3">
    <location>
        <begin position="629"/>
        <end position="663"/>
    </location>
</feature>
<sequence>MAHVTKLEFVCNIMLSTEVDVLEQLPFLFENLRSLVISVNFSKMSHILFVFCLLRSAPVLEELDVVGQCDGAQDIDANDEFFNAQYGNDITYSNVQVVITGYPRVSPDAQVIFMNKESAYNGYLDTFSVNYELETTRTGRWIDPAHPRKIHRLDLYAVDKHKCLERKVLQLQENCKQMAEDRHELRNLRLYCGALKEHFTSTLKSLSEQCNITIPPFPDSSSVSSSSHPASPKSTYTLADPVTCSADNVQADSLADHVMSPPRRRKLRPSPADAAGLESLPPEMLSDVLSRLPIRDAVRTSALSRAWRRRWESVPYLSISWPRHTPPRAISAVLRRYSGPVRKFSNLYGIQSLVLAFRKLNEEFHILHPSIFSCRELTHLDLTDCCIPGLPTCFEGFPNLTRLRLSNAPNLQYFFTYVLDDNGWEISDLPSLEEASIECAVYSDGRDFVKLFTGLSRARELDIVMPVADANVLEGLSCSFENLKSLTLHTSLCLLSSILSLFCIIRNASSLETLDIELFDDSFENDEVDIDFLNEQWTDDLFSNLRCVEVTNMTCKLSEMHFIEFILSKARRLEKFDVCLAEDCPKSNEEAVIELAKYRRASARTKEMAGAQPLPPPASRQRRRVEPATDVLDSLPFDILDNILSRLHIYEVVRTSALSRAWRRRWESLPSVDLTRSPGIGASDVDSLLLRRTDAIRSFRLATRDRSWSPSAFHDWLLNLSRRGGLQELELTLRYSYKHHKLNSCLFSFRELTSLRLYCCGIPHVPAEFAGFPNLKTLYLSVVKVQSPGGRGLATLVAASRLLQEVTLIDTKLAGDGSEDDWVIRAPNLWKLTIALGREYGGRLEDLARLEECCLFGPNYAKYLRGMSRLTKLTFYCNTILSTEVDVLESLVLGVNFCKISHILAIFCLLRSAPVLEELDIWVWSDGTQEMKANDEFLNAQWINHMFAKLHVVRVKKVSCLINEMEFIEFILSKARVLRVLSLTLASNCPSSIEDTITEIIEYPRASPDAQVIFAGIEPESTNDEWNGFIDFSLELAELEDIENSGTGSLDSIHPRRRQRLNGEHVAQLQQLEEQLLDLEKEEEQHCTRRMQELKEMNQEGKNVVRHQKYILSTIESPFKQYNISQFKPPPLPGLPSVLSSHPATTGPGDTPDDPVDNVAANVRADSREDHPTPHTADAHVGSPTHIVDNGAGNALAMAPPSTRKRRFAAAEQEPPPDALGALPVEVLDDILGRLHIYEVVRTSALSRAWRRRWESLPSVDLTRSPGIAASDVDAVLLRRAAPVRAFRLAARDPSWFVDAFHDWLLYLSRNGVQTLDLWFPTENFRLHSCLFSCRELACLVLKGCCLPPAPSWFEGFPNLKKLCLKDVSLPEHGGKALVDLIASSPWLEDMELINVSLAGDGAEEWVICAPNLRRLVIASAFLYCGGRVDDLPRLEEGILCGLNYAKFLTGMANVTKLEFMCTFMQSTEVDVVEQLPFLFENLRSLVISVNFCKMSHILFMFCLLRSAPALEELNVVGQSKGAQDIDANDEFFNAQFTNDMFVKLGVVRMKRVACLSNEKCFMEFVLTKARVLRMLHVYPSSGSTYSNEQIVITKYPRVSPDAQVIFMDRESAYCGYMYTPNVNHELETTRTGSWIDVEHPPKIHRLDLDAVDQQKQLEETLLQSQRMWKNQNEIAQAHHEDMLEDTKRSLKSSVKSIEYFTSALKYLAEKCNIVIPPFPDSSSDSSSSQPQTLLPILPFIALKIRKQILEPMQTKSSRMLPVLVPILLNLIMFDESSNSSCWLRDPSLLFFLPDDVAVQFVYI</sequence>
<feature type="region of interest" description="Disordered" evidence="2">
    <location>
        <begin position="606"/>
        <end position="626"/>
    </location>
</feature>
<feature type="region of interest" description="Disordered" evidence="2">
    <location>
        <begin position="253"/>
        <end position="278"/>
    </location>
</feature>
<evidence type="ECO:0000256" key="2">
    <source>
        <dbReference type="SAM" id="MobiDB-lite"/>
    </source>
</evidence>
<feature type="region of interest" description="Disordered" evidence="2">
    <location>
        <begin position="217"/>
        <end position="239"/>
    </location>
</feature>
<reference evidence="5" key="2">
    <citation type="submission" date="2013-12" db="EMBL/GenBank/DDBJ databases">
        <authorList>
            <person name="Yu Y."/>
            <person name="Lee S."/>
            <person name="de Baynast K."/>
            <person name="Wissotski M."/>
            <person name="Liu L."/>
            <person name="Talag J."/>
            <person name="Goicoechea J."/>
            <person name="Angelova A."/>
            <person name="Jetty R."/>
            <person name="Kudrna D."/>
            <person name="Golser W."/>
            <person name="Rivera L."/>
            <person name="Zhang J."/>
            <person name="Wing R."/>
        </authorList>
    </citation>
    <scope>NUCLEOTIDE SEQUENCE</scope>
</reference>
<dbReference type="eggNOG" id="ENOG502QTI8">
    <property type="taxonomic scope" value="Eukaryota"/>
</dbReference>
<keyword evidence="5" id="KW-1185">Reference proteome</keyword>
<dbReference type="EnsemblPlants" id="LPERR08G14320.1">
    <property type="protein sequence ID" value="LPERR08G14320.1"/>
    <property type="gene ID" value="LPERR08G14320"/>
</dbReference>
<name>A0A0D9X8N4_9ORYZ</name>
<reference evidence="4" key="3">
    <citation type="submission" date="2015-04" db="UniProtKB">
        <authorList>
            <consortium name="EnsemblPlants"/>
        </authorList>
    </citation>
    <scope>IDENTIFICATION</scope>
</reference>
<dbReference type="InterPro" id="IPR055411">
    <property type="entry name" value="LRR_FXL15/At3g58940/PEG3-like"/>
</dbReference>
<dbReference type="Proteomes" id="UP000032180">
    <property type="component" value="Chromosome 8"/>
</dbReference>
<feature type="region of interest" description="Disordered" evidence="2">
    <location>
        <begin position="1133"/>
        <end position="1156"/>
    </location>
</feature>
<feature type="domain" description="F-box" evidence="3">
    <location>
        <begin position="274"/>
        <end position="324"/>
    </location>
</feature>
<dbReference type="Gene3D" id="3.80.10.10">
    <property type="entry name" value="Ribonuclease Inhibitor"/>
    <property type="match status" value="3"/>
</dbReference>
<dbReference type="PANTHER" id="PTHR31900:SF30">
    <property type="entry name" value="SUPERFAMILY PROTEIN, PUTATIVE-RELATED"/>
    <property type="match status" value="1"/>
</dbReference>
<dbReference type="SUPFAM" id="SSF52058">
    <property type="entry name" value="L domain-like"/>
    <property type="match status" value="1"/>
</dbReference>
<proteinExistence type="predicted"/>
<keyword evidence="1" id="KW-0175">Coiled coil</keyword>
<dbReference type="SUPFAM" id="SSF81383">
    <property type="entry name" value="F-box domain"/>
    <property type="match status" value="3"/>
</dbReference>
<dbReference type="SUPFAM" id="SSF52047">
    <property type="entry name" value="RNI-like"/>
    <property type="match status" value="2"/>
</dbReference>
<dbReference type="Gramene" id="LPERR08G14320.1">
    <property type="protein sequence ID" value="LPERR08G14320.1"/>
    <property type="gene ID" value="LPERR08G14320"/>
</dbReference>
<dbReference type="PANTHER" id="PTHR31900">
    <property type="entry name" value="F-BOX/RNI SUPERFAMILY PROTEIN-RELATED"/>
    <property type="match status" value="1"/>
</dbReference>
<dbReference type="InterPro" id="IPR036047">
    <property type="entry name" value="F-box-like_dom_sf"/>
</dbReference>
<dbReference type="SMART" id="SM00256">
    <property type="entry name" value="FBOX"/>
    <property type="match status" value="3"/>
</dbReference>
<feature type="domain" description="F-box" evidence="3">
    <location>
        <begin position="1217"/>
        <end position="1251"/>
    </location>
</feature>
<organism evidence="4 5">
    <name type="scientific">Leersia perrieri</name>
    <dbReference type="NCBI Taxonomy" id="77586"/>
    <lineage>
        <taxon>Eukaryota</taxon>
        <taxon>Viridiplantae</taxon>
        <taxon>Streptophyta</taxon>
        <taxon>Embryophyta</taxon>
        <taxon>Tracheophyta</taxon>
        <taxon>Spermatophyta</taxon>
        <taxon>Magnoliopsida</taxon>
        <taxon>Liliopsida</taxon>
        <taxon>Poales</taxon>
        <taxon>Poaceae</taxon>
        <taxon>BOP clade</taxon>
        <taxon>Oryzoideae</taxon>
        <taxon>Oryzeae</taxon>
        <taxon>Oryzinae</taxon>
        <taxon>Leersia</taxon>
    </lineage>
</organism>
<protein>
    <recommendedName>
        <fullName evidence="3">F-box domain-containing protein</fullName>
    </recommendedName>
</protein>
<dbReference type="Gene3D" id="1.20.1280.50">
    <property type="match status" value="1"/>
</dbReference>
<reference evidence="4 5" key="1">
    <citation type="submission" date="2012-08" db="EMBL/GenBank/DDBJ databases">
        <title>Oryza genome evolution.</title>
        <authorList>
            <person name="Wing R.A."/>
        </authorList>
    </citation>
    <scope>NUCLEOTIDE SEQUENCE</scope>
</reference>
<dbReference type="HOGENOM" id="CLU_238032_0_0_1"/>
<feature type="compositionally biased region" description="Low complexity" evidence="2">
    <location>
        <begin position="219"/>
        <end position="234"/>
    </location>
</feature>
<accession>A0A0D9X8N4</accession>
<dbReference type="Pfam" id="PF00646">
    <property type="entry name" value="F-box"/>
    <property type="match status" value="3"/>
</dbReference>
<evidence type="ECO:0000313" key="4">
    <source>
        <dbReference type="EnsemblPlants" id="LPERR08G14320.1"/>
    </source>
</evidence>
<feature type="compositionally biased region" description="Low complexity" evidence="2">
    <location>
        <begin position="1135"/>
        <end position="1150"/>
    </location>
</feature>
<evidence type="ECO:0000259" key="3">
    <source>
        <dbReference type="PROSITE" id="PS50181"/>
    </source>
</evidence>